<dbReference type="RefSeq" id="WP_213009053.1">
    <property type="nucleotide sequence ID" value="NZ_BOQN01000065.1"/>
</dbReference>
<accession>A0A919TF24</accession>
<sequence length="64" mass="6861">MGYLPNRTARALATQQTGIVALAISHDRPELFADPFVAQVIVGVSAAREETDLHLLLCLATASR</sequence>
<proteinExistence type="predicted"/>
<reference evidence="1 2" key="1">
    <citation type="submission" date="2021-03" db="EMBL/GenBank/DDBJ databases">
        <title>Whole genome shotgun sequence of Actinoplanes toevensis NBRC 105298.</title>
        <authorList>
            <person name="Komaki H."/>
            <person name="Tamura T."/>
        </authorList>
    </citation>
    <scope>NUCLEOTIDE SEQUENCE [LARGE SCALE GENOMIC DNA]</scope>
    <source>
        <strain evidence="1 2">NBRC 105298</strain>
    </source>
</reference>
<dbReference type="Gene3D" id="3.40.50.2300">
    <property type="match status" value="1"/>
</dbReference>
<dbReference type="EMBL" id="BOQN01000065">
    <property type="protein sequence ID" value="GIM93220.1"/>
    <property type="molecule type" value="Genomic_DNA"/>
</dbReference>
<comment type="caution">
    <text evidence="1">The sequence shown here is derived from an EMBL/GenBank/DDBJ whole genome shotgun (WGS) entry which is preliminary data.</text>
</comment>
<protein>
    <submittedName>
        <fullName evidence="1">Uncharacterized protein</fullName>
    </submittedName>
</protein>
<evidence type="ECO:0000313" key="1">
    <source>
        <dbReference type="EMBL" id="GIM93220.1"/>
    </source>
</evidence>
<organism evidence="1 2">
    <name type="scientific">Paractinoplanes toevensis</name>
    <dbReference type="NCBI Taxonomy" id="571911"/>
    <lineage>
        <taxon>Bacteria</taxon>
        <taxon>Bacillati</taxon>
        <taxon>Actinomycetota</taxon>
        <taxon>Actinomycetes</taxon>
        <taxon>Micromonosporales</taxon>
        <taxon>Micromonosporaceae</taxon>
        <taxon>Paractinoplanes</taxon>
    </lineage>
</organism>
<name>A0A919TF24_9ACTN</name>
<dbReference type="AlphaFoldDB" id="A0A919TF24"/>
<evidence type="ECO:0000313" key="2">
    <source>
        <dbReference type="Proteomes" id="UP000677082"/>
    </source>
</evidence>
<gene>
    <name evidence="1" type="ORF">Ato02nite_050130</name>
</gene>
<dbReference type="Proteomes" id="UP000677082">
    <property type="component" value="Unassembled WGS sequence"/>
</dbReference>
<keyword evidence="2" id="KW-1185">Reference proteome</keyword>